<sequence>MKLSFLNVRFDKALLFSSLQVLLITTLLILSFEGVLRLFLRLPRGRFDFITTSSQALYPPNQTMEMTWGVIPYTVKSNSLGFRGDEISFAKPEGAVRIAAVGDSMTDGFFVDNDATYPYLLQQIFRERQGNVEVINAAHGGSSIDKEYFILREVVLPLKPDLVLLLFVPNDISDIKELSLDQLLSYSPEQPLRKRIADWCITKTAAGEWGYDAYLRSMSRFYRTHEREQESIDKSDRYEIPGGDDFQKNVDIFVERWGPVDNLVLAEPESAQVKRAISNYVSILRIMADLCNQQGARLVFISFPSYEQIYGSREDSYVADLFREECDKLSVPFFDLTQAFKQRGQNSVLHLAPLDFHLNPEGNRVLAEAIAEYLLGAGLLERN</sequence>
<dbReference type="AlphaFoldDB" id="A0A3A4NFA6"/>
<comment type="caution">
    <text evidence="3">The sequence shown here is derived from an EMBL/GenBank/DDBJ whole genome shotgun (WGS) entry which is preliminary data.</text>
</comment>
<dbReference type="EMBL" id="QZKU01000091">
    <property type="protein sequence ID" value="RJP19387.1"/>
    <property type="molecule type" value="Genomic_DNA"/>
</dbReference>
<feature type="transmembrane region" description="Helical" evidence="1">
    <location>
        <begin position="20"/>
        <end position="40"/>
    </location>
</feature>
<reference evidence="3 4" key="1">
    <citation type="journal article" date="2017" name="ISME J.">
        <title>Energy and carbon metabolisms in a deep terrestrial subsurface fluid microbial community.</title>
        <authorList>
            <person name="Momper L."/>
            <person name="Jungbluth S.P."/>
            <person name="Lee M.D."/>
            <person name="Amend J.P."/>
        </authorList>
    </citation>
    <scope>NUCLEOTIDE SEQUENCE [LARGE SCALE GENOMIC DNA]</scope>
    <source>
        <strain evidence="3">SURF_5</strain>
    </source>
</reference>
<keyword evidence="3" id="KW-0378">Hydrolase</keyword>
<dbReference type="InterPro" id="IPR013830">
    <property type="entry name" value="SGNH_hydro"/>
</dbReference>
<accession>A0A3A4NFA6</accession>
<keyword evidence="1" id="KW-0812">Transmembrane</keyword>
<dbReference type="PANTHER" id="PTHR30383">
    <property type="entry name" value="THIOESTERASE 1/PROTEASE 1/LYSOPHOSPHOLIPASE L1"/>
    <property type="match status" value="1"/>
</dbReference>
<protein>
    <submittedName>
        <fullName evidence="3">SGNH/GDSL hydrolase family protein</fullName>
    </submittedName>
</protein>
<dbReference type="Pfam" id="PF13472">
    <property type="entry name" value="Lipase_GDSL_2"/>
    <property type="match status" value="1"/>
</dbReference>
<gene>
    <name evidence="3" type="ORF">C4520_13135</name>
</gene>
<evidence type="ECO:0000256" key="1">
    <source>
        <dbReference type="SAM" id="Phobius"/>
    </source>
</evidence>
<evidence type="ECO:0000313" key="4">
    <source>
        <dbReference type="Proteomes" id="UP000265882"/>
    </source>
</evidence>
<evidence type="ECO:0000313" key="3">
    <source>
        <dbReference type="EMBL" id="RJP19387.1"/>
    </source>
</evidence>
<name>A0A3A4NFA6_ABYX5</name>
<evidence type="ECO:0000259" key="2">
    <source>
        <dbReference type="Pfam" id="PF13472"/>
    </source>
</evidence>
<dbReference type="SUPFAM" id="SSF52266">
    <property type="entry name" value="SGNH hydrolase"/>
    <property type="match status" value="1"/>
</dbReference>
<keyword evidence="1" id="KW-0472">Membrane</keyword>
<dbReference type="PANTHER" id="PTHR30383:SF5">
    <property type="entry name" value="SGNH HYDROLASE-TYPE ESTERASE DOMAIN-CONTAINING PROTEIN"/>
    <property type="match status" value="1"/>
</dbReference>
<dbReference type="InterPro" id="IPR051532">
    <property type="entry name" value="Ester_Hydrolysis_Enzymes"/>
</dbReference>
<dbReference type="Gene3D" id="3.40.50.1110">
    <property type="entry name" value="SGNH hydrolase"/>
    <property type="match status" value="1"/>
</dbReference>
<organism evidence="3 4">
    <name type="scientific">Abyssobacteria bacterium (strain SURF_5)</name>
    <dbReference type="NCBI Taxonomy" id="2093360"/>
    <lineage>
        <taxon>Bacteria</taxon>
        <taxon>Pseudomonadati</taxon>
        <taxon>Candidatus Hydrogenedentota</taxon>
        <taxon>Candidatus Abyssobacteria</taxon>
    </lineage>
</organism>
<dbReference type="Proteomes" id="UP000265882">
    <property type="component" value="Unassembled WGS sequence"/>
</dbReference>
<dbReference type="InterPro" id="IPR036514">
    <property type="entry name" value="SGNH_hydro_sf"/>
</dbReference>
<proteinExistence type="predicted"/>
<dbReference type="CDD" id="cd00229">
    <property type="entry name" value="SGNH_hydrolase"/>
    <property type="match status" value="1"/>
</dbReference>
<keyword evidence="1" id="KW-1133">Transmembrane helix</keyword>
<feature type="domain" description="SGNH hydrolase-type esterase" evidence="2">
    <location>
        <begin position="100"/>
        <end position="174"/>
    </location>
</feature>
<dbReference type="GO" id="GO:0004622">
    <property type="term" value="F:phosphatidylcholine lysophospholipase activity"/>
    <property type="evidence" value="ECO:0007669"/>
    <property type="project" value="TreeGrafter"/>
</dbReference>